<reference evidence="2 3" key="1">
    <citation type="submission" date="2020-08" db="EMBL/GenBank/DDBJ databases">
        <title>Genomic Encyclopedia of Type Strains, Phase IV (KMG-IV): sequencing the most valuable type-strain genomes for metagenomic binning, comparative biology and taxonomic classification.</title>
        <authorList>
            <person name="Goeker M."/>
        </authorList>
    </citation>
    <scope>NUCLEOTIDE SEQUENCE [LARGE SCALE GENOMIC DNA]</scope>
    <source>
        <strain evidence="2 3">DSM 102044</strain>
    </source>
</reference>
<gene>
    <name evidence="2" type="ORF">FHS59_000942</name>
</gene>
<name>A0A841MIR5_9BACT</name>
<keyword evidence="1" id="KW-0732">Signal</keyword>
<dbReference type="GO" id="GO:0016747">
    <property type="term" value="F:acyltransferase activity, transferring groups other than amino-acyl groups"/>
    <property type="evidence" value="ECO:0007669"/>
    <property type="project" value="TreeGrafter"/>
</dbReference>
<accession>A0A841MIR5</accession>
<dbReference type="Pfam" id="PF00756">
    <property type="entry name" value="Esterase"/>
    <property type="match status" value="1"/>
</dbReference>
<protein>
    <submittedName>
        <fullName evidence="2">S-formylglutathione hydrolase FrmB</fullName>
    </submittedName>
</protein>
<feature type="chain" id="PRO_5032345257" evidence="1">
    <location>
        <begin position="21"/>
        <end position="283"/>
    </location>
</feature>
<dbReference type="GO" id="GO:0016787">
    <property type="term" value="F:hydrolase activity"/>
    <property type="evidence" value="ECO:0007669"/>
    <property type="project" value="UniProtKB-KW"/>
</dbReference>
<dbReference type="EMBL" id="JACIJO010000001">
    <property type="protein sequence ID" value="MBB6325327.1"/>
    <property type="molecule type" value="Genomic_DNA"/>
</dbReference>
<organism evidence="2 3">
    <name type="scientific">Algoriphagus iocasae</name>
    <dbReference type="NCBI Taxonomy" id="1836499"/>
    <lineage>
        <taxon>Bacteria</taxon>
        <taxon>Pseudomonadati</taxon>
        <taxon>Bacteroidota</taxon>
        <taxon>Cytophagia</taxon>
        <taxon>Cytophagales</taxon>
        <taxon>Cyclobacteriaceae</taxon>
        <taxon>Algoriphagus</taxon>
    </lineage>
</organism>
<feature type="signal peptide" evidence="1">
    <location>
        <begin position="1"/>
        <end position="20"/>
    </location>
</feature>
<dbReference type="Proteomes" id="UP000588604">
    <property type="component" value="Unassembled WGS sequence"/>
</dbReference>
<dbReference type="PANTHER" id="PTHR48098:SF1">
    <property type="entry name" value="DIACYLGLYCEROL ACYLTRANSFERASE_MYCOLYLTRANSFERASE AG85A"/>
    <property type="match status" value="1"/>
</dbReference>
<dbReference type="Gene3D" id="3.40.50.1820">
    <property type="entry name" value="alpha/beta hydrolase"/>
    <property type="match status" value="1"/>
</dbReference>
<comment type="caution">
    <text evidence="2">The sequence shown here is derived from an EMBL/GenBank/DDBJ whole genome shotgun (WGS) entry which is preliminary data.</text>
</comment>
<dbReference type="AlphaFoldDB" id="A0A841MIR5"/>
<dbReference type="InterPro" id="IPR000801">
    <property type="entry name" value="Esterase-like"/>
</dbReference>
<evidence type="ECO:0000313" key="3">
    <source>
        <dbReference type="Proteomes" id="UP000588604"/>
    </source>
</evidence>
<sequence>MKFTALLLFFISALASSSFASSDTVQITNSKTMITHKAVVVTPSTYEQGNKNYPTLYLLHGGIGKFSDWTKQISDKALIQKLADQYGFIIVMPEGDVFSYYIDSPVDEKSQYDTYISKDVVNFMDKNYRTIAKKEGRAITGLSMGGFGALYLSAKHPELFLAAGSMSGAINPDLKGWGLPQQSMIDVGKGFAGILGSKEEFPERYDEVSIINNIDVYKKHGIHLMIDCGVNDFLIQPNRELHRRLVFEGISHDYTERDGGHSWKYWENALPYHMVFFASLLEK</sequence>
<dbReference type="RefSeq" id="WP_184493533.1">
    <property type="nucleotide sequence ID" value="NZ_JACIJO010000001.1"/>
</dbReference>
<evidence type="ECO:0000313" key="2">
    <source>
        <dbReference type="EMBL" id="MBB6325327.1"/>
    </source>
</evidence>
<keyword evidence="3" id="KW-1185">Reference proteome</keyword>
<dbReference type="InterPro" id="IPR050583">
    <property type="entry name" value="Mycobacterial_A85_antigen"/>
</dbReference>
<evidence type="ECO:0000256" key="1">
    <source>
        <dbReference type="SAM" id="SignalP"/>
    </source>
</evidence>
<dbReference type="PANTHER" id="PTHR48098">
    <property type="entry name" value="ENTEROCHELIN ESTERASE-RELATED"/>
    <property type="match status" value="1"/>
</dbReference>
<dbReference type="InterPro" id="IPR029058">
    <property type="entry name" value="AB_hydrolase_fold"/>
</dbReference>
<dbReference type="SUPFAM" id="SSF53474">
    <property type="entry name" value="alpha/beta-Hydrolases"/>
    <property type="match status" value="1"/>
</dbReference>
<keyword evidence="2" id="KW-0378">Hydrolase</keyword>
<proteinExistence type="predicted"/>